<name>A0A6J3LVH5_9PEZI</name>
<accession>A0A6J3LVH5</accession>
<feature type="compositionally biased region" description="Low complexity" evidence="1">
    <location>
        <begin position="576"/>
        <end position="587"/>
    </location>
</feature>
<feature type="region of interest" description="Disordered" evidence="1">
    <location>
        <begin position="576"/>
        <end position="746"/>
    </location>
</feature>
<keyword evidence="2" id="KW-1185">Reference proteome</keyword>
<evidence type="ECO:0000313" key="2">
    <source>
        <dbReference type="Proteomes" id="UP000504637"/>
    </source>
</evidence>
<dbReference type="AlphaFoldDB" id="A0A6J3LVH5"/>
<reference evidence="3" key="3">
    <citation type="submission" date="2025-08" db="UniProtKB">
        <authorList>
            <consortium name="RefSeq"/>
        </authorList>
    </citation>
    <scope>IDENTIFICATION</scope>
    <source>
        <strain evidence="3">CBS 342.82</strain>
    </source>
</reference>
<dbReference type="Proteomes" id="UP000504637">
    <property type="component" value="Unplaced"/>
</dbReference>
<feature type="region of interest" description="Disordered" evidence="1">
    <location>
        <begin position="458"/>
        <end position="478"/>
    </location>
</feature>
<feature type="region of interest" description="Disordered" evidence="1">
    <location>
        <begin position="1"/>
        <end position="87"/>
    </location>
</feature>
<feature type="compositionally biased region" description="Polar residues" evidence="1">
    <location>
        <begin position="31"/>
        <end position="46"/>
    </location>
</feature>
<protein>
    <submittedName>
        <fullName evidence="3">Uncharacterized protein</fullName>
    </submittedName>
</protein>
<organism evidence="3">
    <name type="scientific">Dissoconium aciculare CBS 342.82</name>
    <dbReference type="NCBI Taxonomy" id="1314786"/>
    <lineage>
        <taxon>Eukaryota</taxon>
        <taxon>Fungi</taxon>
        <taxon>Dikarya</taxon>
        <taxon>Ascomycota</taxon>
        <taxon>Pezizomycotina</taxon>
        <taxon>Dothideomycetes</taxon>
        <taxon>Dothideomycetidae</taxon>
        <taxon>Mycosphaerellales</taxon>
        <taxon>Dissoconiaceae</taxon>
        <taxon>Dissoconium</taxon>
    </lineage>
</organism>
<feature type="compositionally biased region" description="Polar residues" evidence="1">
    <location>
        <begin position="459"/>
        <end position="471"/>
    </location>
</feature>
<feature type="compositionally biased region" description="Polar residues" evidence="1">
    <location>
        <begin position="650"/>
        <end position="662"/>
    </location>
</feature>
<feature type="compositionally biased region" description="Low complexity" evidence="1">
    <location>
        <begin position="734"/>
        <end position="746"/>
    </location>
</feature>
<sequence>MDKIKQLLTPGHKHHDEDVQTDATAPESVSKPATETSSSTTPLHTTAESEKKEHGILRQILNPGGEKYDSQAYGDNATTTLGSSENPTQLVTAAGVEKKDHPVARQILNPDGNKYDPIAYVESELLAKVHEAPAVETTTPAVAHETSPVASTVPAEVIASQEKAHTEPEAAANPEAVVEKSAVESELLAKVPEAPAAETTPAITTPGALESSAVATAVPAAVIASQHEAHVGPEAASNAEAVVEKSAVEQELLSKVHETPAAPATSQEAPAVADEAHPVSTIVPAAAGGALAGAAIASHTKNDSVVTPSSVEQINKPTGANDVEAATYTYSSTPVGIGASTTQADVNSIANLSARPEGEGVSADAPSVGVIHGHAIHDIEQDAGAANVGAVASTAAAHQLNQPRADNDIAEATVVERSYPVGTTSTAEPTLAAEPGHSSALPIAAAATAGVAGAGLAAHSTTHGSTTNEAASKTEGVSAADTVAEPANDFPAPATVKEATPAALPVVAAAGVVGGHESHAEHSSKHAEAPAGTAKNGPSAADTVAEPVNDFPAPATVKEATPAALPVVAATGVATGDSSSAAHSSSSNPIQTTTNTYSSPHLDGASAPITTGPHISDTVNRLDPSVPLASESASAQGSSSAGVTALPLASESTSAQGASHTGVTALPHMSDRHERKLQEAREEEAAIGGDRGEKEHGILHKILHPFHHDKKEENVPPTTVAGEVVDRSSLDAPATATSTSNTTSST</sequence>
<reference evidence="3" key="1">
    <citation type="submission" date="2020-01" db="EMBL/GenBank/DDBJ databases">
        <authorList>
            <consortium name="DOE Joint Genome Institute"/>
            <person name="Haridas S."/>
            <person name="Albert R."/>
            <person name="Binder M."/>
            <person name="Bloem J."/>
            <person name="Labutti K."/>
            <person name="Salamov A."/>
            <person name="Andreopoulos B."/>
            <person name="Baker S.E."/>
            <person name="Barry K."/>
            <person name="Bills G."/>
            <person name="Bluhm B.H."/>
            <person name="Cannon C."/>
            <person name="Castanera R."/>
            <person name="Culley D.E."/>
            <person name="Daum C."/>
            <person name="Ezra D."/>
            <person name="Gonzalez J.B."/>
            <person name="Henrissat B."/>
            <person name="Kuo A."/>
            <person name="Liang C."/>
            <person name="Lipzen A."/>
            <person name="Lutzoni F."/>
            <person name="Magnuson J."/>
            <person name="Mondo S."/>
            <person name="Nolan M."/>
            <person name="Ohm R."/>
            <person name="Pangilinan J."/>
            <person name="Park H.-J."/>
            <person name="Ramirez L."/>
            <person name="Alfaro M."/>
            <person name="Sun H."/>
            <person name="Tritt A."/>
            <person name="Yoshinaga Y."/>
            <person name="Zwiers L.-H."/>
            <person name="Turgeon B.G."/>
            <person name="Goodwin S.B."/>
            <person name="Spatafora J.W."/>
            <person name="Crous P.W."/>
            <person name="Grigoriev I.V."/>
        </authorList>
    </citation>
    <scope>NUCLEOTIDE SEQUENCE</scope>
    <source>
        <strain evidence="3">CBS 342.82</strain>
    </source>
</reference>
<dbReference type="OrthoDB" id="3650432at2759"/>
<feature type="compositionally biased region" description="Polar residues" evidence="1">
    <location>
        <begin position="76"/>
        <end position="87"/>
    </location>
</feature>
<feature type="region of interest" description="Disordered" evidence="1">
    <location>
        <begin position="515"/>
        <end position="547"/>
    </location>
</feature>
<feature type="compositionally biased region" description="Basic and acidic residues" evidence="1">
    <location>
        <begin position="516"/>
        <end position="528"/>
    </location>
</feature>
<feature type="compositionally biased region" description="Basic and acidic residues" evidence="1">
    <location>
        <begin position="669"/>
        <end position="698"/>
    </location>
</feature>
<evidence type="ECO:0000313" key="3">
    <source>
        <dbReference type="RefSeq" id="XP_033456797.1"/>
    </source>
</evidence>
<proteinExistence type="predicted"/>
<reference evidence="3" key="2">
    <citation type="submission" date="2020-04" db="EMBL/GenBank/DDBJ databases">
        <authorList>
            <consortium name="NCBI Genome Project"/>
        </authorList>
    </citation>
    <scope>NUCLEOTIDE SEQUENCE</scope>
    <source>
        <strain evidence="3">CBS 342.82</strain>
    </source>
</reference>
<feature type="compositionally biased region" description="Basic residues" evidence="1">
    <location>
        <begin position="699"/>
        <end position="708"/>
    </location>
</feature>
<feature type="compositionally biased region" description="Low complexity" evidence="1">
    <location>
        <begin position="629"/>
        <end position="641"/>
    </location>
</feature>
<feature type="compositionally biased region" description="Polar residues" evidence="1">
    <location>
        <begin position="588"/>
        <end position="599"/>
    </location>
</feature>
<dbReference type="RefSeq" id="XP_033456797.1">
    <property type="nucleotide sequence ID" value="XM_033608733.1"/>
</dbReference>
<gene>
    <name evidence="3" type="ORF">K489DRAFT_58269</name>
</gene>
<feature type="compositionally biased region" description="Basic and acidic residues" evidence="1">
    <location>
        <begin position="47"/>
        <end position="56"/>
    </location>
</feature>
<dbReference type="GeneID" id="54366533"/>
<evidence type="ECO:0000256" key="1">
    <source>
        <dbReference type="SAM" id="MobiDB-lite"/>
    </source>
</evidence>